<feature type="region of interest" description="Disordered" evidence="7">
    <location>
        <begin position="407"/>
        <end position="426"/>
    </location>
</feature>
<dbReference type="GeneID" id="70189604"/>
<dbReference type="Gene3D" id="2.130.10.10">
    <property type="entry name" value="YVTN repeat-like/Quinoprotein amine dehydrogenase"/>
    <property type="match status" value="2"/>
</dbReference>
<keyword evidence="4" id="KW-0677">Repeat</keyword>
<dbReference type="AlphaFoldDB" id="A0A9P9BXP2"/>
<dbReference type="EMBL" id="JAGTJQ010000002">
    <property type="protein sequence ID" value="KAH7037243.1"/>
    <property type="molecule type" value="Genomic_DNA"/>
</dbReference>
<keyword evidence="6" id="KW-0698">rRNA processing</keyword>
<comment type="caution">
    <text evidence="8">The sequence shown here is derived from an EMBL/GenBank/DDBJ whole genome shotgun (WGS) entry which is preliminary data.</text>
</comment>
<dbReference type="OrthoDB" id="756370at2759"/>
<name>A0A9P9BXP2_9PEZI</name>
<evidence type="ECO:0000313" key="9">
    <source>
        <dbReference type="Proteomes" id="UP000756346"/>
    </source>
</evidence>
<dbReference type="Proteomes" id="UP000756346">
    <property type="component" value="Unassembled WGS sequence"/>
</dbReference>
<accession>A0A9P9BXP2</accession>
<keyword evidence="6" id="KW-0539">Nucleus</keyword>
<evidence type="ECO:0000313" key="8">
    <source>
        <dbReference type="EMBL" id="KAH7037243.1"/>
    </source>
</evidence>
<dbReference type="GO" id="GO:0006261">
    <property type="term" value="P:DNA-templated DNA replication"/>
    <property type="evidence" value="ECO:0007669"/>
    <property type="project" value="TreeGrafter"/>
</dbReference>
<sequence length="460" mass="49262">MITESYFASISGPPLANNTAIARDAGIYEHTLHPNHSTTAVLKKSSVPRNALAASPTHVFAAQDDKSTVHVYARPKGSQEAIVTFSERIRAVALQDDVLFLGTQEGRLIAWETCTGRQVSTPACHVQAISCIATTPFHIITGSDDSNLNVWALPRLLELGSTAEHEPERSLADHRAAITSVAVTTSINPDTSLCVSASKDKSCVIWNYTSGTALRTILLPSHPLCIALDPCARAVYASTEDGSLYAVELFDDKALIGPRSDEDSSMAVQVSAAFGAVSPTEVGPASCLAVSYDGTVLLSGHPRGQILRWDLSTRTDSTELANLNAAVTNLVFTPALPEAAGPGRRTAAATVVKPFMGSRTYNYTAQLESDMCEDEGQSPTAFSKMLTTKGLPRDFLEVGIMAFQQQQQQQPSTVIPESTAAGGSELEELRKENAALREVIAEQRALQKKTLEKYLGSQSK</sequence>
<dbReference type="InterPro" id="IPR015943">
    <property type="entry name" value="WD40/YVTN_repeat-like_dom_sf"/>
</dbReference>
<keyword evidence="9" id="KW-1185">Reference proteome</keyword>
<dbReference type="PANTHER" id="PTHR18763">
    <property type="entry name" value="WD-REPEAT PROTEIN 18"/>
    <property type="match status" value="1"/>
</dbReference>
<dbReference type="InterPro" id="IPR001680">
    <property type="entry name" value="WD40_rpt"/>
</dbReference>
<dbReference type="RefSeq" id="XP_046016364.1">
    <property type="nucleotide sequence ID" value="XM_046160058.1"/>
</dbReference>
<evidence type="ECO:0000256" key="4">
    <source>
        <dbReference type="ARBA" id="ARBA00022737"/>
    </source>
</evidence>
<reference evidence="8" key="1">
    <citation type="journal article" date="2021" name="Nat. Commun.">
        <title>Genetic determinants of endophytism in the Arabidopsis root mycobiome.</title>
        <authorList>
            <person name="Mesny F."/>
            <person name="Miyauchi S."/>
            <person name="Thiergart T."/>
            <person name="Pickel B."/>
            <person name="Atanasova L."/>
            <person name="Karlsson M."/>
            <person name="Huettel B."/>
            <person name="Barry K.W."/>
            <person name="Haridas S."/>
            <person name="Chen C."/>
            <person name="Bauer D."/>
            <person name="Andreopoulos W."/>
            <person name="Pangilinan J."/>
            <person name="LaButti K."/>
            <person name="Riley R."/>
            <person name="Lipzen A."/>
            <person name="Clum A."/>
            <person name="Drula E."/>
            <person name="Henrissat B."/>
            <person name="Kohler A."/>
            <person name="Grigoriev I.V."/>
            <person name="Martin F.M."/>
            <person name="Hacquard S."/>
        </authorList>
    </citation>
    <scope>NUCLEOTIDE SEQUENCE</scope>
    <source>
        <strain evidence="8">MPI-CAGE-CH-0230</strain>
    </source>
</reference>
<dbReference type="GO" id="GO:0120330">
    <property type="term" value="C:rixosome complex"/>
    <property type="evidence" value="ECO:0007669"/>
    <property type="project" value="UniProtKB-UniRule"/>
</dbReference>
<organism evidence="8 9">
    <name type="scientific">Microdochium trichocladiopsis</name>
    <dbReference type="NCBI Taxonomy" id="1682393"/>
    <lineage>
        <taxon>Eukaryota</taxon>
        <taxon>Fungi</taxon>
        <taxon>Dikarya</taxon>
        <taxon>Ascomycota</taxon>
        <taxon>Pezizomycotina</taxon>
        <taxon>Sordariomycetes</taxon>
        <taxon>Xylariomycetidae</taxon>
        <taxon>Xylariales</taxon>
        <taxon>Microdochiaceae</taxon>
        <taxon>Microdochium</taxon>
    </lineage>
</organism>
<comment type="function">
    <text evidence="1 6">Component of the RIX1 complex required for processing of ITS2 sequences from 35S pre-rRNA.</text>
</comment>
<keyword evidence="3 5" id="KW-0853">WD repeat</keyword>
<evidence type="ECO:0000256" key="3">
    <source>
        <dbReference type="ARBA" id="ARBA00022574"/>
    </source>
</evidence>
<evidence type="ECO:0000256" key="2">
    <source>
        <dbReference type="ARBA" id="ARBA00010143"/>
    </source>
</evidence>
<dbReference type="Pfam" id="PF00400">
    <property type="entry name" value="WD40"/>
    <property type="match status" value="2"/>
</dbReference>
<dbReference type="SMART" id="SM00320">
    <property type="entry name" value="WD40"/>
    <property type="match status" value="3"/>
</dbReference>
<gene>
    <name evidence="8" type="ORF">B0I36DRAFT_371859</name>
</gene>
<evidence type="ECO:0000256" key="6">
    <source>
        <dbReference type="RuleBase" id="RU369067"/>
    </source>
</evidence>
<proteinExistence type="inferred from homology"/>
<evidence type="ECO:0000256" key="7">
    <source>
        <dbReference type="SAM" id="MobiDB-lite"/>
    </source>
</evidence>
<dbReference type="FunFam" id="2.130.10.10:FF:000929">
    <property type="entry name" value="Ribosomal assembly complex component Ipi3"/>
    <property type="match status" value="1"/>
</dbReference>
<comment type="similarity">
    <text evidence="2 6">Belongs to the WD repeat IPI3/WDR18 family.</text>
</comment>
<dbReference type="GO" id="GO:0005656">
    <property type="term" value="C:nuclear pre-replicative complex"/>
    <property type="evidence" value="ECO:0007669"/>
    <property type="project" value="TreeGrafter"/>
</dbReference>
<comment type="subcellular location">
    <subcellularLocation>
        <location evidence="6">Nucleus</location>
    </subcellularLocation>
</comment>
<dbReference type="InterPro" id="IPR045227">
    <property type="entry name" value="WDR18/Ipi3/RID3"/>
</dbReference>
<dbReference type="PROSITE" id="PS50082">
    <property type="entry name" value="WD_REPEATS_2"/>
    <property type="match status" value="1"/>
</dbReference>
<dbReference type="GO" id="GO:0006364">
    <property type="term" value="P:rRNA processing"/>
    <property type="evidence" value="ECO:0007669"/>
    <property type="project" value="UniProtKB-UniRule"/>
</dbReference>
<evidence type="ECO:0000256" key="5">
    <source>
        <dbReference type="PROSITE-ProRule" id="PRU00221"/>
    </source>
</evidence>
<comment type="subunit">
    <text evidence="6">Component of the RIX1 complex, composed of IPI1, RIX1/IPI2 and IPI3 in a 1:2:2 stoichiometry. The complex interacts (via RIX1) with MDN1 (via its hexameric AAA ATPase ring) and the pre-60S ribosome particles.</text>
</comment>
<dbReference type="InterPro" id="IPR036322">
    <property type="entry name" value="WD40_repeat_dom_sf"/>
</dbReference>
<feature type="repeat" description="WD" evidence="5">
    <location>
        <begin position="171"/>
        <end position="216"/>
    </location>
</feature>
<protein>
    <recommendedName>
        <fullName evidence="6">Pre-rRNA-processing protein IPI3</fullName>
    </recommendedName>
</protein>
<dbReference type="SUPFAM" id="SSF50978">
    <property type="entry name" value="WD40 repeat-like"/>
    <property type="match status" value="1"/>
</dbReference>
<dbReference type="PANTHER" id="PTHR18763:SF0">
    <property type="entry name" value="WD REPEAT-CONTAINING PROTEIN 18"/>
    <property type="match status" value="1"/>
</dbReference>
<evidence type="ECO:0000256" key="1">
    <source>
        <dbReference type="ARBA" id="ARBA00002355"/>
    </source>
</evidence>